<gene>
    <name evidence="1" type="ORF">mRhiFer1_008086</name>
</gene>
<evidence type="ECO:0000313" key="1">
    <source>
        <dbReference type="EMBL" id="KAF6339825.1"/>
    </source>
</evidence>
<comment type="caution">
    <text evidence="1">The sequence shown here is derived from an EMBL/GenBank/DDBJ whole genome shotgun (WGS) entry which is preliminary data.</text>
</comment>
<evidence type="ECO:0000313" key="2">
    <source>
        <dbReference type="Proteomes" id="UP000585614"/>
    </source>
</evidence>
<organism evidence="1 2">
    <name type="scientific">Rhinolophus ferrumequinum</name>
    <name type="common">Greater horseshoe bat</name>
    <dbReference type="NCBI Taxonomy" id="59479"/>
    <lineage>
        <taxon>Eukaryota</taxon>
        <taxon>Metazoa</taxon>
        <taxon>Chordata</taxon>
        <taxon>Craniata</taxon>
        <taxon>Vertebrata</taxon>
        <taxon>Euteleostomi</taxon>
        <taxon>Mammalia</taxon>
        <taxon>Eutheria</taxon>
        <taxon>Laurasiatheria</taxon>
        <taxon>Chiroptera</taxon>
        <taxon>Yinpterochiroptera</taxon>
        <taxon>Rhinolophoidea</taxon>
        <taxon>Rhinolophidae</taxon>
        <taxon>Rhinolophinae</taxon>
        <taxon>Rhinolophus</taxon>
    </lineage>
</organism>
<dbReference type="Proteomes" id="UP000585614">
    <property type="component" value="Unassembled WGS sequence"/>
</dbReference>
<name>A0A7J7WQW6_RHIFE</name>
<accession>A0A7J7WQW6</accession>
<sequence length="136" mass="15226">MDWKAAGIRHMMSTQAGATLCRGVVEAEEKGSLQHSQVFSMQQDVTRLKNSSSEVLCFLSRRSCFSHIVRSHHPRSPNKTHVQNLPSSSLAQASMIFSGSLYVLLRAVISSQERRVVQRVTRKLDSKHRNSPLLPA</sequence>
<proteinExistence type="predicted"/>
<protein>
    <submittedName>
        <fullName evidence="1">Uncharacterized protein</fullName>
    </submittedName>
</protein>
<dbReference type="AlphaFoldDB" id="A0A7J7WQW6"/>
<dbReference type="EMBL" id="JACAGC010000010">
    <property type="protein sequence ID" value="KAF6339825.1"/>
    <property type="molecule type" value="Genomic_DNA"/>
</dbReference>
<reference evidence="1 2" key="1">
    <citation type="journal article" date="2020" name="Nature">
        <title>Six reference-quality genomes reveal evolution of bat adaptations.</title>
        <authorList>
            <person name="Jebb D."/>
            <person name="Huang Z."/>
            <person name="Pippel M."/>
            <person name="Hughes G.M."/>
            <person name="Lavrichenko K."/>
            <person name="Devanna P."/>
            <person name="Winkler S."/>
            <person name="Jermiin L.S."/>
            <person name="Skirmuntt E.C."/>
            <person name="Katzourakis A."/>
            <person name="Burkitt-Gray L."/>
            <person name="Ray D.A."/>
            <person name="Sullivan K.A.M."/>
            <person name="Roscito J.G."/>
            <person name="Kirilenko B.M."/>
            <person name="Davalos L.M."/>
            <person name="Corthals A.P."/>
            <person name="Power M.L."/>
            <person name="Jones G."/>
            <person name="Ransome R.D."/>
            <person name="Dechmann D.K.N."/>
            <person name="Locatelli A.G."/>
            <person name="Puechmaille S.J."/>
            <person name="Fedrigo O."/>
            <person name="Jarvis E.D."/>
            <person name="Hiller M."/>
            <person name="Vernes S.C."/>
            <person name="Myers E.W."/>
            <person name="Teeling E.C."/>
        </authorList>
    </citation>
    <scope>NUCLEOTIDE SEQUENCE [LARGE SCALE GENOMIC DNA]</scope>
    <source>
        <strain evidence="1">MRhiFer1</strain>
        <tissue evidence="1">Lung</tissue>
    </source>
</reference>